<protein>
    <submittedName>
        <fullName evidence="2">Uncharacterized protein</fullName>
    </submittedName>
</protein>
<reference evidence="2 3" key="1">
    <citation type="journal article" date="2009" name="Science">
        <title>Green evolution and dynamic adaptations revealed by genomes of the marine picoeukaryotes Micromonas.</title>
        <authorList>
            <person name="Worden A.Z."/>
            <person name="Lee J.H."/>
            <person name="Mock T."/>
            <person name="Rouze P."/>
            <person name="Simmons M.P."/>
            <person name="Aerts A.L."/>
            <person name="Allen A.E."/>
            <person name="Cuvelier M.L."/>
            <person name="Derelle E."/>
            <person name="Everett M.V."/>
            <person name="Foulon E."/>
            <person name="Grimwood J."/>
            <person name="Gundlach H."/>
            <person name="Henrissat B."/>
            <person name="Napoli C."/>
            <person name="McDonald S.M."/>
            <person name="Parker M.S."/>
            <person name="Rombauts S."/>
            <person name="Salamov A."/>
            <person name="Von Dassow P."/>
            <person name="Badger J.H."/>
            <person name="Coutinho P.M."/>
            <person name="Demir E."/>
            <person name="Dubchak I."/>
            <person name="Gentemann C."/>
            <person name="Eikrem W."/>
            <person name="Gready J.E."/>
            <person name="John U."/>
            <person name="Lanier W."/>
            <person name="Lindquist E.A."/>
            <person name="Lucas S."/>
            <person name="Mayer K.F."/>
            <person name="Moreau H."/>
            <person name="Not F."/>
            <person name="Otillar R."/>
            <person name="Panaud O."/>
            <person name="Pangilinan J."/>
            <person name="Paulsen I."/>
            <person name="Piegu B."/>
            <person name="Poliakov A."/>
            <person name="Robbens S."/>
            <person name="Schmutz J."/>
            <person name="Toulza E."/>
            <person name="Wyss T."/>
            <person name="Zelensky A."/>
            <person name="Zhou K."/>
            <person name="Armbrust E.V."/>
            <person name="Bhattacharya D."/>
            <person name="Goodenough U.W."/>
            <person name="Van de Peer Y."/>
            <person name="Grigoriev I.V."/>
        </authorList>
    </citation>
    <scope>NUCLEOTIDE SEQUENCE [LARGE SCALE GENOMIC DNA]</scope>
    <source>
        <strain evidence="3">RCC299 / NOUM17</strain>
    </source>
</reference>
<accession>C1E073</accession>
<gene>
    <name evidence="2" type="ORF">MICPUN_99029</name>
</gene>
<feature type="compositionally biased region" description="Acidic residues" evidence="1">
    <location>
        <begin position="77"/>
        <end position="112"/>
    </location>
</feature>
<dbReference type="KEGG" id="mis:MICPUN_99029"/>
<feature type="region of interest" description="Disordered" evidence="1">
    <location>
        <begin position="1"/>
        <end position="243"/>
    </location>
</feature>
<name>C1E073_MICCC</name>
<dbReference type="AlphaFoldDB" id="C1E073"/>
<feature type="compositionally biased region" description="Low complexity" evidence="1">
    <location>
        <begin position="214"/>
        <end position="227"/>
    </location>
</feature>
<dbReference type="GeneID" id="8241189"/>
<keyword evidence="3" id="KW-1185">Reference proteome</keyword>
<organism evidence="2 3">
    <name type="scientific">Micromonas commoda (strain RCC299 / NOUM17 / CCMP2709)</name>
    <name type="common">Picoplanktonic green alga</name>
    <dbReference type="NCBI Taxonomy" id="296587"/>
    <lineage>
        <taxon>Eukaryota</taxon>
        <taxon>Viridiplantae</taxon>
        <taxon>Chlorophyta</taxon>
        <taxon>Mamiellophyceae</taxon>
        <taxon>Mamiellales</taxon>
        <taxon>Mamiellaceae</taxon>
        <taxon>Micromonas</taxon>
    </lineage>
</organism>
<evidence type="ECO:0000256" key="1">
    <source>
        <dbReference type="SAM" id="MobiDB-lite"/>
    </source>
</evidence>
<evidence type="ECO:0000313" key="2">
    <source>
        <dbReference type="EMBL" id="ACO61253.1"/>
    </source>
</evidence>
<feature type="compositionally biased region" description="Acidic residues" evidence="1">
    <location>
        <begin position="138"/>
        <end position="157"/>
    </location>
</feature>
<dbReference type="RefSeq" id="XP_002499995.1">
    <property type="nucleotide sequence ID" value="XM_002499949.1"/>
</dbReference>
<feature type="compositionally biased region" description="Basic and acidic residues" evidence="1">
    <location>
        <begin position="52"/>
        <end position="63"/>
    </location>
</feature>
<evidence type="ECO:0000313" key="3">
    <source>
        <dbReference type="Proteomes" id="UP000002009"/>
    </source>
</evidence>
<feature type="compositionally biased region" description="Low complexity" evidence="1">
    <location>
        <begin position="38"/>
        <end position="48"/>
    </location>
</feature>
<dbReference type="Proteomes" id="UP000002009">
    <property type="component" value="Chromosome 2"/>
</dbReference>
<feature type="region of interest" description="Disordered" evidence="1">
    <location>
        <begin position="413"/>
        <end position="432"/>
    </location>
</feature>
<feature type="compositionally biased region" description="Acidic residues" evidence="1">
    <location>
        <begin position="230"/>
        <end position="241"/>
    </location>
</feature>
<sequence length="432" mass="45761">MSTSGSSIADEVELPEDLSGSVDIEHDVVVSGDVDASEGTAEMGTGEAAAEETARDARDEGPMRPDLIVGPPPEPDLPIEDDTSVGDRSSEEEAYSDEFYEEDAVPEKEEPEPPVAEQSDASQGPPGGDVTVTRDDTYGDDFEEYGGGDEDGDDDDERSTPSPLARDPPTSPASQPLRSLGTPGSSPPGDDDSSSPRDRQPSPSPTPRDVSGRAVDAIVAAAAVATNDVDRDDDNDDDDEDYSWRLPARSAAVFLGARRGVIEVWRPRDPRGATPKVVSALMRRARAIADRRDRRKRALARGVPELEEDASARRGSGPVVLSAAAMARLETERTKARAAEEARAAEARGVSMRAAQLAELTPERRRTLYLAKAVRRIRDTATGDAGMKRNDAAGSPRLEFGLGVARGAGDRVSGVMVASPGGVRAGEGHRRG</sequence>
<proteinExistence type="predicted"/>
<feature type="compositionally biased region" description="Low complexity" evidence="1">
    <location>
        <begin position="176"/>
        <end position="188"/>
    </location>
</feature>
<dbReference type="EMBL" id="CP001323">
    <property type="protein sequence ID" value="ACO61253.1"/>
    <property type="molecule type" value="Genomic_DNA"/>
</dbReference>
<dbReference type="InParanoid" id="C1E073"/>